<gene>
    <name evidence="2" type="ORF">ACFS7Z_14305</name>
</gene>
<proteinExistence type="predicted"/>
<dbReference type="Pfam" id="PF02836">
    <property type="entry name" value="Glyco_hydro_2_C"/>
    <property type="match status" value="1"/>
</dbReference>
<reference evidence="3" key="1">
    <citation type="journal article" date="2019" name="Int. J. Syst. Evol. Microbiol.">
        <title>The Global Catalogue of Microorganisms (GCM) 10K type strain sequencing project: providing services to taxonomists for standard genome sequencing and annotation.</title>
        <authorList>
            <consortium name="The Broad Institute Genomics Platform"/>
            <consortium name="The Broad Institute Genome Sequencing Center for Infectious Disease"/>
            <person name="Wu L."/>
            <person name="Ma J."/>
        </authorList>
    </citation>
    <scope>NUCLEOTIDE SEQUENCE [LARGE SCALE GENOMIC DNA]</scope>
    <source>
        <strain evidence="3">KCTC 23984</strain>
    </source>
</reference>
<evidence type="ECO:0000313" key="2">
    <source>
        <dbReference type="EMBL" id="MFD3001539.1"/>
    </source>
</evidence>
<protein>
    <submittedName>
        <fullName evidence="2">Glycoside hydrolase family 2 TIM barrel-domain containing protein</fullName>
    </submittedName>
</protein>
<organism evidence="2 3">
    <name type="scientific">Pontibacter toksunensis</name>
    <dbReference type="NCBI Taxonomy" id="1332631"/>
    <lineage>
        <taxon>Bacteria</taxon>
        <taxon>Pseudomonadati</taxon>
        <taxon>Bacteroidota</taxon>
        <taxon>Cytophagia</taxon>
        <taxon>Cytophagales</taxon>
        <taxon>Hymenobacteraceae</taxon>
        <taxon>Pontibacter</taxon>
    </lineage>
</organism>
<dbReference type="InterPro" id="IPR017853">
    <property type="entry name" value="GH"/>
</dbReference>
<sequence length="427" mass="48652">MCWLLTSCGEPTSAKEKYTRKGRKVEIVSQNGGFTLLRNGEPYFIKGAGGYTNFDKIKKYGGNSVRVWHEDNAQQILDEAHKHGLTVTLGLWMEREKEGFNYYDKKLVAQQLEEFRKVVLRYKDHPALLMWGVGNEVNMEATNSKVWNAVNEVAEMIHEVDPDHPTTTMLIGLRIRTVNLVHRLCPAIDVISFNMFASMRGVEKRVKKSTWQGPYLISEFGARGAWETYTTVWDAPLEQTSSEKAAFVRERYETNINPEAERCLGGYVFFWGSKQEYTPTWFSLIRKTGEETEVVDVMHELWTGDTSANKPPYVAYIKLKGSFDYQSVYLDPQQEYGATVYAFDPDGDSIRVEWEVLPETLKKLGDTSKEIEPDPVPNVLCGAEGNSTRVLAPVKEGAYRLYAYIYDGHENVATANFPFFVSSNPPY</sequence>
<dbReference type="EMBL" id="JBHUOX010000010">
    <property type="protein sequence ID" value="MFD3001539.1"/>
    <property type="molecule type" value="Genomic_DNA"/>
</dbReference>
<accession>A0ABW6BX68</accession>
<comment type="caution">
    <text evidence="2">The sequence shown here is derived from an EMBL/GenBank/DDBJ whole genome shotgun (WGS) entry which is preliminary data.</text>
</comment>
<evidence type="ECO:0000259" key="1">
    <source>
        <dbReference type="Pfam" id="PF02836"/>
    </source>
</evidence>
<dbReference type="Gene3D" id="3.20.20.80">
    <property type="entry name" value="Glycosidases"/>
    <property type="match status" value="1"/>
</dbReference>
<name>A0ABW6BX68_9BACT</name>
<dbReference type="RefSeq" id="WP_377485738.1">
    <property type="nucleotide sequence ID" value="NZ_JBHUOX010000010.1"/>
</dbReference>
<evidence type="ECO:0000313" key="3">
    <source>
        <dbReference type="Proteomes" id="UP001597641"/>
    </source>
</evidence>
<dbReference type="GO" id="GO:0016787">
    <property type="term" value="F:hydrolase activity"/>
    <property type="evidence" value="ECO:0007669"/>
    <property type="project" value="UniProtKB-KW"/>
</dbReference>
<dbReference type="PANTHER" id="PTHR42732">
    <property type="entry name" value="BETA-GALACTOSIDASE"/>
    <property type="match status" value="1"/>
</dbReference>
<dbReference type="InterPro" id="IPR051913">
    <property type="entry name" value="GH2_Domain-Containing"/>
</dbReference>
<feature type="domain" description="Glycoside hydrolase family 2 catalytic" evidence="1">
    <location>
        <begin position="55"/>
        <end position="234"/>
    </location>
</feature>
<dbReference type="PANTHER" id="PTHR42732:SF1">
    <property type="entry name" value="BETA-MANNOSIDASE"/>
    <property type="match status" value="1"/>
</dbReference>
<dbReference type="SUPFAM" id="SSF51445">
    <property type="entry name" value="(Trans)glycosidases"/>
    <property type="match status" value="1"/>
</dbReference>
<dbReference type="Proteomes" id="UP001597641">
    <property type="component" value="Unassembled WGS sequence"/>
</dbReference>
<keyword evidence="2" id="KW-0378">Hydrolase</keyword>
<dbReference type="InterPro" id="IPR006103">
    <property type="entry name" value="Glyco_hydro_2_cat"/>
</dbReference>
<keyword evidence="3" id="KW-1185">Reference proteome</keyword>